<dbReference type="Gene3D" id="1.10.10.2830">
    <property type="match status" value="1"/>
</dbReference>
<evidence type="ECO:0000256" key="2">
    <source>
        <dbReference type="ARBA" id="ARBA00022829"/>
    </source>
</evidence>
<dbReference type="InterPro" id="IPR041468">
    <property type="entry name" value="HTH_ParB/Spo0J"/>
</dbReference>
<protein>
    <submittedName>
        <fullName evidence="5">ParB/RepB/Spo0J family partition protein</fullName>
    </submittedName>
</protein>
<sequence>MAVQKKFALGRGLDALISTEEVKTAGSSSINEIELSKISVNPNQPRREFDPVALQELADSIAEIGIIQPITLRQLSEDSYQIIAGERRYRASIQAGLNSIPAYIRTADDENVMEMALIENIQREDLNSLEIALAYQHLLEQYELTQERLSERVGKKRTTIANYLRLLKLPAQIQVALKNREIDMGHARALLSLDDPKTQIRIFNEIQSQGYSVRKVEEIVKALSSGETIDSGGKKIKPKGAKLSEEYTLLQNHLCGFFGSKVQLSCTDKGKGKISIPFNNEEDLERIMEILDSLKQKE</sequence>
<organism evidence="5 6">
    <name type="scientific">Phocaeicola sartorii</name>
    <dbReference type="NCBI Taxonomy" id="671267"/>
    <lineage>
        <taxon>Bacteria</taxon>
        <taxon>Pseudomonadati</taxon>
        <taxon>Bacteroidota</taxon>
        <taxon>Bacteroidia</taxon>
        <taxon>Bacteroidales</taxon>
        <taxon>Bacteroidaceae</taxon>
        <taxon>Phocaeicola</taxon>
    </lineage>
</organism>
<dbReference type="InterPro" id="IPR050336">
    <property type="entry name" value="Chromosome_partition/occlusion"/>
</dbReference>
<dbReference type="FunFam" id="3.90.1530.30:FF:000001">
    <property type="entry name" value="Chromosome partitioning protein ParB"/>
    <property type="match status" value="1"/>
</dbReference>
<evidence type="ECO:0000259" key="4">
    <source>
        <dbReference type="SMART" id="SM00470"/>
    </source>
</evidence>
<dbReference type="PANTHER" id="PTHR33375:SF1">
    <property type="entry name" value="CHROMOSOME-PARTITIONING PROTEIN PARB-RELATED"/>
    <property type="match status" value="1"/>
</dbReference>
<dbReference type="SUPFAM" id="SSF110849">
    <property type="entry name" value="ParB/Sulfiredoxin"/>
    <property type="match status" value="1"/>
</dbReference>
<proteinExistence type="inferred from homology"/>
<name>A0A4S2FTZ6_9BACT</name>
<dbReference type="CDD" id="cd16393">
    <property type="entry name" value="SPO0J_N"/>
    <property type="match status" value="1"/>
</dbReference>
<dbReference type="Pfam" id="PF23552">
    <property type="entry name" value="ParB_C"/>
    <property type="match status" value="1"/>
</dbReference>
<dbReference type="NCBIfam" id="TIGR00180">
    <property type="entry name" value="parB_part"/>
    <property type="match status" value="1"/>
</dbReference>
<dbReference type="InterPro" id="IPR003115">
    <property type="entry name" value="ParB_N"/>
</dbReference>
<dbReference type="EMBL" id="SRYJ01000004">
    <property type="protein sequence ID" value="TGY72755.1"/>
    <property type="molecule type" value="Genomic_DNA"/>
</dbReference>
<dbReference type="Pfam" id="PF02195">
    <property type="entry name" value="ParB_N"/>
    <property type="match status" value="1"/>
</dbReference>
<dbReference type="GO" id="GO:0005694">
    <property type="term" value="C:chromosome"/>
    <property type="evidence" value="ECO:0007669"/>
    <property type="project" value="TreeGrafter"/>
</dbReference>
<evidence type="ECO:0000256" key="1">
    <source>
        <dbReference type="ARBA" id="ARBA00006295"/>
    </source>
</evidence>
<dbReference type="GO" id="GO:0007059">
    <property type="term" value="P:chromosome segregation"/>
    <property type="evidence" value="ECO:0007669"/>
    <property type="project" value="UniProtKB-KW"/>
</dbReference>
<dbReference type="PANTHER" id="PTHR33375">
    <property type="entry name" value="CHROMOSOME-PARTITIONING PROTEIN PARB-RELATED"/>
    <property type="match status" value="1"/>
</dbReference>
<dbReference type="RefSeq" id="WP_135950400.1">
    <property type="nucleotide sequence ID" value="NZ_CASZDM010000005.1"/>
</dbReference>
<evidence type="ECO:0000256" key="3">
    <source>
        <dbReference type="ARBA" id="ARBA00023125"/>
    </source>
</evidence>
<gene>
    <name evidence="5" type="ORF">E5339_02690</name>
</gene>
<keyword evidence="2" id="KW-0159">Chromosome partition</keyword>
<reference evidence="5 6" key="1">
    <citation type="submission" date="2019-04" db="EMBL/GenBank/DDBJ databases">
        <title>Microbes associate with the intestines of laboratory mice.</title>
        <authorList>
            <person name="Navarre W."/>
            <person name="Wong E."/>
            <person name="Huang K."/>
            <person name="Tropini C."/>
            <person name="Ng K."/>
            <person name="Yu B."/>
        </authorList>
    </citation>
    <scope>NUCLEOTIDE SEQUENCE [LARGE SCALE GENOMIC DNA]</scope>
    <source>
        <strain evidence="5 6">NM22_B1</strain>
    </source>
</reference>
<dbReference type="InterPro" id="IPR057240">
    <property type="entry name" value="ParB_dimer_C"/>
</dbReference>
<dbReference type="SUPFAM" id="SSF109709">
    <property type="entry name" value="KorB DNA-binding domain-like"/>
    <property type="match status" value="1"/>
</dbReference>
<dbReference type="SMART" id="SM00470">
    <property type="entry name" value="ParB"/>
    <property type="match status" value="1"/>
</dbReference>
<accession>A0A4S2FTZ6</accession>
<comment type="similarity">
    <text evidence="1">Belongs to the ParB family.</text>
</comment>
<dbReference type="InterPro" id="IPR036086">
    <property type="entry name" value="ParB/Sulfiredoxin_sf"/>
</dbReference>
<comment type="caution">
    <text evidence="5">The sequence shown here is derived from an EMBL/GenBank/DDBJ whole genome shotgun (WGS) entry which is preliminary data.</text>
</comment>
<dbReference type="FunFam" id="1.10.10.2830:FF:000001">
    <property type="entry name" value="Chromosome partitioning protein ParB"/>
    <property type="match status" value="1"/>
</dbReference>
<keyword evidence="3" id="KW-0238">DNA-binding</keyword>
<evidence type="ECO:0000313" key="5">
    <source>
        <dbReference type="EMBL" id="TGY72755.1"/>
    </source>
</evidence>
<dbReference type="GO" id="GO:0045881">
    <property type="term" value="P:positive regulation of sporulation resulting in formation of a cellular spore"/>
    <property type="evidence" value="ECO:0007669"/>
    <property type="project" value="TreeGrafter"/>
</dbReference>
<dbReference type="AlphaFoldDB" id="A0A4S2FTZ6"/>
<dbReference type="GO" id="GO:0003677">
    <property type="term" value="F:DNA binding"/>
    <property type="evidence" value="ECO:0007669"/>
    <property type="project" value="UniProtKB-KW"/>
</dbReference>
<dbReference type="Gene3D" id="3.90.1530.30">
    <property type="match status" value="1"/>
</dbReference>
<dbReference type="Proteomes" id="UP000310760">
    <property type="component" value="Unassembled WGS sequence"/>
</dbReference>
<feature type="domain" description="ParB-like N-terminal" evidence="4">
    <location>
        <begin position="31"/>
        <end position="121"/>
    </location>
</feature>
<evidence type="ECO:0000313" key="6">
    <source>
        <dbReference type="Proteomes" id="UP000310760"/>
    </source>
</evidence>
<dbReference type="Pfam" id="PF17762">
    <property type="entry name" value="HTH_ParB"/>
    <property type="match status" value="1"/>
</dbReference>
<dbReference type="InterPro" id="IPR004437">
    <property type="entry name" value="ParB/RepB/Spo0J"/>
</dbReference>